<dbReference type="OrthoDB" id="843225at2759"/>
<dbReference type="InterPro" id="IPR006016">
    <property type="entry name" value="UspA"/>
</dbReference>
<feature type="non-terminal residue" evidence="2">
    <location>
        <position position="60"/>
    </location>
</feature>
<accession>C1EEM8</accession>
<evidence type="ECO:0000313" key="2">
    <source>
        <dbReference type="EMBL" id="ACO66561.1"/>
    </source>
</evidence>
<keyword evidence="3" id="KW-1185">Reference proteome</keyword>
<dbReference type="PRINTS" id="PR01438">
    <property type="entry name" value="UNVRSLSTRESS"/>
</dbReference>
<dbReference type="GeneID" id="8247429"/>
<dbReference type="Gene3D" id="3.40.50.620">
    <property type="entry name" value="HUPs"/>
    <property type="match status" value="1"/>
</dbReference>
<dbReference type="SUPFAM" id="SSF52402">
    <property type="entry name" value="Adenine nucleotide alpha hydrolases-like"/>
    <property type="match status" value="1"/>
</dbReference>
<dbReference type="PANTHER" id="PTHR31964">
    <property type="entry name" value="ADENINE NUCLEOTIDE ALPHA HYDROLASES-LIKE SUPERFAMILY PROTEIN"/>
    <property type="match status" value="1"/>
</dbReference>
<dbReference type="PANTHER" id="PTHR31964:SF113">
    <property type="entry name" value="USPA DOMAIN-CONTAINING PROTEIN"/>
    <property type="match status" value="1"/>
</dbReference>
<sequence length="60" mass="6361">LCDAAARFEADVLVVGSKGTTGLRRAVYPSVSTHCVENASCPVLVYRERVDPADASPRSP</sequence>
<dbReference type="InterPro" id="IPR006015">
    <property type="entry name" value="Universal_stress_UspA"/>
</dbReference>
<evidence type="ECO:0000313" key="3">
    <source>
        <dbReference type="Proteomes" id="UP000002009"/>
    </source>
</evidence>
<protein>
    <recommendedName>
        <fullName evidence="1">UspA domain-containing protein</fullName>
    </recommendedName>
</protein>
<dbReference type="InParanoid" id="C1EEM8"/>
<proteinExistence type="predicted"/>
<dbReference type="Proteomes" id="UP000002009">
    <property type="component" value="Chromosome 11"/>
</dbReference>
<dbReference type="KEGG" id="mis:MICPUN_72894"/>
<dbReference type="InterPro" id="IPR014729">
    <property type="entry name" value="Rossmann-like_a/b/a_fold"/>
</dbReference>
<gene>
    <name evidence="2" type="ORF">MICPUN_72894</name>
</gene>
<organism evidence="2 3">
    <name type="scientific">Micromonas commoda (strain RCC299 / NOUM17 / CCMP2709)</name>
    <name type="common">Picoplanktonic green alga</name>
    <dbReference type="NCBI Taxonomy" id="296587"/>
    <lineage>
        <taxon>Eukaryota</taxon>
        <taxon>Viridiplantae</taxon>
        <taxon>Chlorophyta</taxon>
        <taxon>Mamiellophyceae</taxon>
        <taxon>Mamiellales</taxon>
        <taxon>Mamiellaceae</taxon>
        <taxon>Micromonas</taxon>
    </lineage>
</organism>
<reference evidence="2 3" key="1">
    <citation type="journal article" date="2009" name="Science">
        <title>Green evolution and dynamic adaptations revealed by genomes of the marine picoeukaryotes Micromonas.</title>
        <authorList>
            <person name="Worden A.Z."/>
            <person name="Lee J.H."/>
            <person name="Mock T."/>
            <person name="Rouze P."/>
            <person name="Simmons M.P."/>
            <person name="Aerts A.L."/>
            <person name="Allen A.E."/>
            <person name="Cuvelier M.L."/>
            <person name="Derelle E."/>
            <person name="Everett M.V."/>
            <person name="Foulon E."/>
            <person name="Grimwood J."/>
            <person name="Gundlach H."/>
            <person name="Henrissat B."/>
            <person name="Napoli C."/>
            <person name="McDonald S.M."/>
            <person name="Parker M.S."/>
            <person name="Rombauts S."/>
            <person name="Salamov A."/>
            <person name="Von Dassow P."/>
            <person name="Badger J.H."/>
            <person name="Coutinho P.M."/>
            <person name="Demir E."/>
            <person name="Dubchak I."/>
            <person name="Gentemann C."/>
            <person name="Eikrem W."/>
            <person name="Gready J.E."/>
            <person name="John U."/>
            <person name="Lanier W."/>
            <person name="Lindquist E.A."/>
            <person name="Lucas S."/>
            <person name="Mayer K.F."/>
            <person name="Moreau H."/>
            <person name="Not F."/>
            <person name="Otillar R."/>
            <person name="Panaud O."/>
            <person name="Pangilinan J."/>
            <person name="Paulsen I."/>
            <person name="Piegu B."/>
            <person name="Poliakov A."/>
            <person name="Robbens S."/>
            <person name="Schmutz J."/>
            <person name="Toulza E."/>
            <person name="Wyss T."/>
            <person name="Zelensky A."/>
            <person name="Zhou K."/>
            <person name="Armbrust E.V."/>
            <person name="Bhattacharya D."/>
            <person name="Goodenough U.W."/>
            <person name="Van de Peer Y."/>
            <person name="Grigoriev I.V."/>
        </authorList>
    </citation>
    <scope>NUCLEOTIDE SEQUENCE [LARGE SCALE GENOMIC DNA]</scope>
    <source>
        <strain evidence="3">RCC299 / NOUM17</strain>
    </source>
</reference>
<feature type="non-terminal residue" evidence="2">
    <location>
        <position position="1"/>
    </location>
</feature>
<name>C1EEM8_MICCC</name>
<dbReference type="Pfam" id="PF00582">
    <property type="entry name" value="Usp"/>
    <property type="match status" value="1"/>
</dbReference>
<dbReference type="RefSeq" id="XP_002505303.1">
    <property type="nucleotide sequence ID" value="XM_002505257.1"/>
</dbReference>
<feature type="domain" description="UspA" evidence="1">
    <location>
        <begin position="1"/>
        <end position="47"/>
    </location>
</feature>
<evidence type="ECO:0000259" key="1">
    <source>
        <dbReference type="Pfam" id="PF00582"/>
    </source>
</evidence>
<dbReference type="EMBL" id="CP001330">
    <property type="protein sequence ID" value="ACO66561.1"/>
    <property type="molecule type" value="Genomic_DNA"/>
</dbReference>
<dbReference type="AlphaFoldDB" id="C1EEM8"/>